<comment type="subcellular location">
    <subcellularLocation>
        <location evidence="1">Cell membrane</location>
        <topology evidence="1">Multi-pass membrane protein</topology>
    </subcellularLocation>
</comment>
<name>A0ABS2M6K6_9ACTN</name>
<dbReference type="SMART" id="SM00327">
    <property type="entry name" value="VWA"/>
    <property type="match status" value="1"/>
</dbReference>
<feature type="transmembrane region" description="Helical" evidence="6">
    <location>
        <begin position="443"/>
        <end position="462"/>
    </location>
</feature>
<feature type="transmembrane region" description="Helical" evidence="6">
    <location>
        <begin position="587"/>
        <end position="605"/>
    </location>
</feature>
<evidence type="ECO:0000256" key="2">
    <source>
        <dbReference type="ARBA" id="ARBA00022475"/>
    </source>
</evidence>
<dbReference type="Pfam" id="PF13519">
    <property type="entry name" value="VWA_2"/>
    <property type="match status" value="1"/>
</dbReference>
<feature type="transmembrane region" description="Helical" evidence="6">
    <location>
        <begin position="322"/>
        <end position="343"/>
    </location>
</feature>
<organism evidence="8 9">
    <name type="scientific">Nocardioides salarius</name>
    <dbReference type="NCBI Taxonomy" id="374513"/>
    <lineage>
        <taxon>Bacteria</taxon>
        <taxon>Bacillati</taxon>
        <taxon>Actinomycetota</taxon>
        <taxon>Actinomycetes</taxon>
        <taxon>Propionibacteriales</taxon>
        <taxon>Nocardioidaceae</taxon>
        <taxon>Nocardioides</taxon>
    </lineage>
</organism>
<evidence type="ECO:0000256" key="5">
    <source>
        <dbReference type="ARBA" id="ARBA00023136"/>
    </source>
</evidence>
<evidence type="ECO:0000313" key="9">
    <source>
        <dbReference type="Proteomes" id="UP000732378"/>
    </source>
</evidence>
<keyword evidence="9" id="KW-1185">Reference proteome</keyword>
<dbReference type="Gene3D" id="3.40.50.410">
    <property type="entry name" value="von Willebrand factor, type A domain"/>
    <property type="match status" value="1"/>
</dbReference>
<dbReference type="InterPro" id="IPR042094">
    <property type="entry name" value="T2SS_GspF_sf"/>
</dbReference>
<feature type="transmembrane region" description="Helical" evidence="6">
    <location>
        <begin position="419"/>
        <end position="437"/>
    </location>
</feature>
<dbReference type="Gene3D" id="1.20.81.30">
    <property type="entry name" value="Type II secretion system (T2SS), domain F"/>
    <property type="match status" value="1"/>
</dbReference>
<evidence type="ECO:0000256" key="1">
    <source>
        <dbReference type="ARBA" id="ARBA00004651"/>
    </source>
</evidence>
<dbReference type="InterPro" id="IPR036465">
    <property type="entry name" value="vWFA_dom_sf"/>
</dbReference>
<reference evidence="8 9" key="1">
    <citation type="submission" date="2021-01" db="EMBL/GenBank/DDBJ databases">
        <title>Sequencing the genomes of 1000 actinobacteria strains.</title>
        <authorList>
            <person name="Klenk H.-P."/>
        </authorList>
    </citation>
    <scope>NUCLEOTIDE SEQUENCE [LARGE SCALE GENOMIC DNA]</scope>
    <source>
        <strain evidence="8 9">DSM 18239</strain>
    </source>
</reference>
<dbReference type="PROSITE" id="PS50234">
    <property type="entry name" value="VWFA"/>
    <property type="match status" value="1"/>
</dbReference>
<protein>
    <submittedName>
        <fullName evidence="8">Tight adherence protein B</fullName>
    </submittedName>
</protein>
<dbReference type="EMBL" id="JAFBBZ010000001">
    <property type="protein sequence ID" value="MBM7506776.1"/>
    <property type="molecule type" value="Genomic_DNA"/>
</dbReference>
<keyword evidence="5 6" id="KW-0472">Membrane</keyword>
<gene>
    <name evidence="8" type="ORF">JOE61_000590</name>
</gene>
<proteinExistence type="predicted"/>
<comment type="caution">
    <text evidence="8">The sequence shown here is derived from an EMBL/GenBank/DDBJ whole genome shotgun (WGS) entry which is preliminary data.</text>
</comment>
<evidence type="ECO:0000256" key="4">
    <source>
        <dbReference type="ARBA" id="ARBA00022989"/>
    </source>
</evidence>
<dbReference type="PANTHER" id="PTHR35007:SF1">
    <property type="entry name" value="PILUS ASSEMBLY PROTEIN"/>
    <property type="match status" value="1"/>
</dbReference>
<sequence>MRSRHPLLLLPLLGLLVWALLVPVLLGTSPATATGTAGEGASISYAEPTADGVSLLVSVPADADVDPASVAVQVGGASVGAQAEPAGSSSTVRRSAVLAIDTSNSMSGERFEAAQQAARDFLALVPDDVLVGVVTFAGDVATPQALTADRDAARTVVDELTLSRGTALHDAVLAAVDLAGSEGQRTVLVLSDGADTTSTPLAEATAAVAASGIGLDVISLQGAKPTLRELAEAGEGRVVPATSQALAAAFAAEADALDRQLLVTAAVPGDLGATEQTVRVTLDSPTGPVVAEAFVPVAESVAGGTGVDDLVRSDNGWSAPGWTMWAGVLALGAGLVALAVLLVPRRQVAAGPAERVEQYAAATGRPGSSAAAPARVDPEQALAQAKEAAGQVLRRSRGLEARIAARLESAGSQLKAPEWLLVHVGIVVGAGLLGLLLGGGSLGVALLLVVLGLLGPWLYLGLRSSRRRKKFNELLPETLGLISGSLSAGLSLSQSVDTVVREGQEPIAGEFRRVLAETRLGVTLEEALEGVAERFDSKDFEWVVMAIRIQRQVGGNLAELLDTVAGTMRERAYIRRQVSALAAEGKLSAYVLGGLPPLFLAYLFLTQRDYVMVLFTDPRGLVMLVGAGLWLAIGAFWMSKLIKVEV</sequence>
<evidence type="ECO:0000313" key="8">
    <source>
        <dbReference type="EMBL" id="MBM7506776.1"/>
    </source>
</evidence>
<keyword evidence="4 6" id="KW-1133">Transmembrane helix</keyword>
<dbReference type="CDD" id="cd00198">
    <property type="entry name" value="vWFA"/>
    <property type="match status" value="1"/>
</dbReference>
<dbReference type="RefSeq" id="WP_193670422.1">
    <property type="nucleotide sequence ID" value="NZ_JACDTV010000014.1"/>
</dbReference>
<evidence type="ECO:0000259" key="7">
    <source>
        <dbReference type="PROSITE" id="PS50234"/>
    </source>
</evidence>
<feature type="domain" description="VWFA" evidence="7">
    <location>
        <begin position="95"/>
        <end position="267"/>
    </location>
</feature>
<keyword evidence="2" id="KW-1003">Cell membrane</keyword>
<dbReference type="InterPro" id="IPR018076">
    <property type="entry name" value="T2SS_GspF_dom"/>
</dbReference>
<feature type="transmembrane region" description="Helical" evidence="6">
    <location>
        <begin position="620"/>
        <end position="638"/>
    </location>
</feature>
<dbReference type="SUPFAM" id="SSF53300">
    <property type="entry name" value="vWA-like"/>
    <property type="match status" value="1"/>
</dbReference>
<accession>A0ABS2M6K6</accession>
<dbReference type="InterPro" id="IPR002035">
    <property type="entry name" value="VWF_A"/>
</dbReference>
<dbReference type="Pfam" id="PF00482">
    <property type="entry name" value="T2SSF"/>
    <property type="match status" value="1"/>
</dbReference>
<evidence type="ECO:0000256" key="3">
    <source>
        <dbReference type="ARBA" id="ARBA00022692"/>
    </source>
</evidence>
<dbReference type="PANTHER" id="PTHR35007">
    <property type="entry name" value="INTEGRAL MEMBRANE PROTEIN-RELATED"/>
    <property type="match status" value="1"/>
</dbReference>
<dbReference type="Proteomes" id="UP000732378">
    <property type="component" value="Unassembled WGS sequence"/>
</dbReference>
<evidence type="ECO:0000256" key="6">
    <source>
        <dbReference type="SAM" id="Phobius"/>
    </source>
</evidence>
<keyword evidence="3 6" id="KW-0812">Transmembrane</keyword>